<gene>
    <name evidence="1" type="ORF">CK820_G0003013</name>
</gene>
<accession>A0A2J8PKI4</accession>
<feature type="non-terminal residue" evidence="1">
    <location>
        <position position="1"/>
    </location>
</feature>
<name>A0A2J8PKI4_PANTR</name>
<protein>
    <submittedName>
        <fullName evidence="1">DIO2 isoform 4</fullName>
    </submittedName>
</protein>
<evidence type="ECO:0000313" key="1">
    <source>
        <dbReference type="EMBL" id="PNI84508.1"/>
    </source>
</evidence>
<proteinExistence type="predicted"/>
<reference evidence="1 2" key="1">
    <citation type="submission" date="2017-12" db="EMBL/GenBank/DDBJ databases">
        <title>High-resolution comparative analysis of great ape genomes.</title>
        <authorList>
            <person name="Pollen A."/>
            <person name="Hastie A."/>
            <person name="Hormozdiari F."/>
            <person name="Dougherty M."/>
            <person name="Liu R."/>
            <person name="Chaisson M."/>
            <person name="Hoppe E."/>
            <person name="Hill C."/>
            <person name="Pang A."/>
            <person name="Hillier L."/>
            <person name="Baker C."/>
            <person name="Armstrong J."/>
            <person name="Shendure J."/>
            <person name="Paten B."/>
            <person name="Wilson R."/>
            <person name="Chao H."/>
            <person name="Schneider V."/>
            <person name="Ventura M."/>
            <person name="Kronenberg Z."/>
            <person name="Murali S."/>
            <person name="Gordon D."/>
            <person name="Cantsilieris S."/>
            <person name="Munson K."/>
            <person name="Nelson B."/>
            <person name="Raja A."/>
            <person name="Underwood J."/>
            <person name="Diekhans M."/>
            <person name="Fiddes I."/>
            <person name="Haussler D."/>
            <person name="Eichler E."/>
        </authorList>
    </citation>
    <scope>NUCLEOTIDE SEQUENCE [LARGE SCALE GENOMIC DNA]</scope>
    <source>
        <strain evidence="1">Yerkes chimp pedigree #C0471</strain>
    </source>
</reference>
<comment type="caution">
    <text evidence="1">The sequence shown here is derived from an EMBL/GenBank/DDBJ whole genome shotgun (WGS) entry which is preliminary data.</text>
</comment>
<sequence>MLTSEGLRCVWKSFLLDAYKQTDSVVLTLNFPRQISLCFGKNSAAELYIVSKKEKVP</sequence>
<dbReference type="AlphaFoldDB" id="A0A2J8PKI4"/>
<evidence type="ECO:0000313" key="2">
    <source>
        <dbReference type="Proteomes" id="UP000236370"/>
    </source>
</evidence>
<organism evidence="1 2">
    <name type="scientific">Pan troglodytes</name>
    <name type="common">Chimpanzee</name>
    <dbReference type="NCBI Taxonomy" id="9598"/>
    <lineage>
        <taxon>Eukaryota</taxon>
        <taxon>Metazoa</taxon>
        <taxon>Chordata</taxon>
        <taxon>Craniata</taxon>
        <taxon>Vertebrata</taxon>
        <taxon>Euteleostomi</taxon>
        <taxon>Mammalia</taxon>
        <taxon>Eutheria</taxon>
        <taxon>Euarchontoglires</taxon>
        <taxon>Primates</taxon>
        <taxon>Haplorrhini</taxon>
        <taxon>Catarrhini</taxon>
        <taxon>Hominidae</taxon>
        <taxon>Pan</taxon>
    </lineage>
</organism>
<dbReference type="EMBL" id="NBAG03000214">
    <property type="protein sequence ID" value="PNI84508.1"/>
    <property type="molecule type" value="Genomic_DNA"/>
</dbReference>
<dbReference type="Proteomes" id="UP000236370">
    <property type="component" value="Unassembled WGS sequence"/>
</dbReference>